<keyword evidence="3" id="KW-1185">Reference proteome</keyword>
<gene>
    <name evidence="2" type="ORF">SAMN05421505_12816</name>
</gene>
<organism evidence="2 3">
    <name type="scientific">Sinosporangium album</name>
    <dbReference type="NCBI Taxonomy" id="504805"/>
    <lineage>
        <taxon>Bacteria</taxon>
        <taxon>Bacillati</taxon>
        <taxon>Actinomycetota</taxon>
        <taxon>Actinomycetes</taxon>
        <taxon>Streptosporangiales</taxon>
        <taxon>Streptosporangiaceae</taxon>
        <taxon>Sinosporangium</taxon>
    </lineage>
</organism>
<dbReference type="Pfam" id="PF19054">
    <property type="entry name" value="DUF5753"/>
    <property type="match status" value="1"/>
</dbReference>
<dbReference type="InterPro" id="IPR043917">
    <property type="entry name" value="DUF5753"/>
</dbReference>
<name>A0A1G8GMM5_9ACTN</name>
<dbReference type="EMBL" id="FNCN01000028">
    <property type="protein sequence ID" value="SDH95654.1"/>
    <property type="molecule type" value="Genomic_DNA"/>
</dbReference>
<sequence>MMLNLYGVDSERHDVLMTLARDARQRGWWQAYSGAIPQWFEVYVGLEEEASKICSWENEQIDGRLQTEDYMRALFQSEMIVPSDEEIDRRVAVRLKRQEKLLAADAPELWVVVGEGALRRMVGGVETMRGQINKLIQAPRINNIMLQVLPFSAGAHPAMHGAFHLLGFAGDPDVVYVEYRQGSLYLEQAPDVDAYVKLFDHLRARALSPDDSRVLLARVMDEIS</sequence>
<dbReference type="STRING" id="504805.SAMN05421505_12816"/>
<dbReference type="Proteomes" id="UP000198923">
    <property type="component" value="Unassembled WGS sequence"/>
</dbReference>
<feature type="domain" description="DUF5753" evidence="1">
    <location>
        <begin position="41"/>
        <end position="218"/>
    </location>
</feature>
<proteinExistence type="predicted"/>
<accession>A0A1G8GMM5</accession>
<reference evidence="2 3" key="1">
    <citation type="submission" date="2016-10" db="EMBL/GenBank/DDBJ databases">
        <authorList>
            <person name="de Groot N.N."/>
        </authorList>
    </citation>
    <scope>NUCLEOTIDE SEQUENCE [LARGE SCALE GENOMIC DNA]</scope>
    <source>
        <strain evidence="2 3">CPCC 201354</strain>
    </source>
</reference>
<evidence type="ECO:0000313" key="2">
    <source>
        <dbReference type="EMBL" id="SDH95654.1"/>
    </source>
</evidence>
<evidence type="ECO:0000313" key="3">
    <source>
        <dbReference type="Proteomes" id="UP000198923"/>
    </source>
</evidence>
<evidence type="ECO:0000259" key="1">
    <source>
        <dbReference type="Pfam" id="PF19054"/>
    </source>
</evidence>
<protein>
    <recommendedName>
        <fullName evidence="1">DUF5753 domain-containing protein</fullName>
    </recommendedName>
</protein>
<dbReference type="AlphaFoldDB" id="A0A1G8GMM5"/>